<evidence type="ECO:0000313" key="2">
    <source>
        <dbReference type="Proteomes" id="UP000271162"/>
    </source>
</evidence>
<gene>
    <name evidence="1" type="ORF">NBR_LOCUS10151</name>
</gene>
<name>A0A0N4Y310_NIPBR</name>
<dbReference type="AlphaFoldDB" id="A0A0N4Y310"/>
<dbReference type="WBParaSite" id="NBR_0001015001-mRNA-1">
    <property type="protein sequence ID" value="NBR_0001015001-mRNA-1"/>
    <property type="gene ID" value="NBR_0001015001"/>
</dbReference>
<sequence length="313" mass="35821">MSPIFGTRDGTPRRRAVAFQEIEMYRLISLYCTNYSKYHSKNQGGGRNGTSIKDRLLEQWSRELSYMGIAHRSKEQIEEKLRNEVKRVQRFLRSDNGVCNCTYKHESPHYHKALPPYLDPLIKLMTNGPPAGESPGAEDPLSVSRDESDLLPMVARQLQTLSSEHEGRPFGKSLDHDEISDIKIEEILLVPREKCGVFLPSEGLCSDRDELFDAEKDIQQNIVNLWKAAKAQQSVESDLLDACDESLLNASVMKQTLNGFKTTDFTVLYEEELKLMRLKQEECVAALEVRKLQMEKLRLEIDMLKKGVCPRQD</sequence>
<organism evidence="3">
    <name type="scientific">Nippostrongylus brasiliensis</name>
    <name type="common">Rat hookworm</name>
    <dbReference type="NCBI Taxonomy" id="27835"/>
    <lineage>
        <taxon>Eukaryota</taxon>
        <taxon>Metazoa</taxon>
        <taxon>Ecdysozoa</taxon>
        <taxon>Nematoda</taxon>
        <taxon>Chromadorea</taxon>
        <taxon>Rhabditida</taxon>
        <taxon>Rhabditina</taxon>
        <taxon>Rhabditomorpha</taxon>
        <taxon>Strongyloidea</taxon>
        <taxon>Heligmosomidae</taxon>
        <taxon>Nippostrongylus</taxon>
    </lineage>
</organism>
<proteinExistence type="predicted"/>
<accession>A0A0N4Y310</accession>
<evidence type="ECO:0000313" key="1">
    <source>
        <dbReference type="EMBL" id="VDL73740.1"/>
    </source>
</evidence>
<dbReference type="Proteomes" id="UP000271162">
    <property type="component" value="Unassembled WGS sequence"/>
</dbReference>
<protein>
    <submittedName>
        <fullName evidence="3">Regulatory protein zeste</fullName>
    </submittedName>
</protein>
<reference evidence="1 2" key="2">
    <citation type="submission" date="2018-11" db="EMBL/GenBank/DDBJ databases">
        <authorList>
            <consortium name="Pathogen Informatics"/>
        </authorList>
    </citation>
    <scope>NUCLEOTIDE SEQUENCE [LARGE SCALE GENOMIC DNA]</scope>
</reference>
<reference evidence="3" key="1">
    <citation type="submission" date="2017-02" db="UniProtKB">
        <authorList>
            <consortium name="WormBaseParasite"/>
        </authorList>
    </citation>
    <scope>IDENTIFICATION</scope>
</reference>
<dbReference type="OMA" id="ARCERYP"/>
<dbReference type="EMBL" id="UYSL01020262">
    <property type="protein sequence ID" value="VDL73740.1"/>
    <property type="molecule type" value="Genomic_DNA"/>
</dbReference>
<evidence type="ECO:0000313" key="3">
    <source>
        <dbReference type="WBParaSite" id="NBR_0001015001-mRNA-1"/>
    </source>
</evidence>
<keyword evidence="2" id="KW-1185">Reference proteome</keyword>